<dbReference type="Gene3D" id="3.30.2020.40">
    <property type="entry name" value="Uncharacterised protein PF10387, DUF2442"/>
    <property type="match status" value="1"/>
</dbReference>
<organism evidence="2 3">
    <name type="scientific">Xenophilus arseniciresistens</name>
    <dbReference type="NCBI Taxonomy" id="1283306"/>
    <lineage>
        <taxon>Bacteria</taxon>
        <taxon>Pseudomonadati</taxon>
        <taxon>Pseudomonadota</taxon>
        <taxon>Betaproteobacteria</taxon>
        <taxon>Burkholderiales</taxon>
        <taxon>Comamonadaceae</taxon>
        <taxon>Xenophilus</taxon>
    </lineage>
</organism>
<evidence type="ECO:0000256" key="1">
    <source>
        <dbReference type="SAM" id="MobiDB-lite"/>
    </source>
</evidence>
<evidence type="ECO:0000313" key="3">
    <source>
        <dbReference type="Proteomes" id="UP001212602"/>
    </source>
</evidence>
<accession>A0AAE3N8I0</accession>
<comment type="caution">
    <text evidence="2">The sequence shown here is derived from an EMBL/GenBank/DDBJ whole genome shotgun (WGS) entry which is preliminary data.</text>
</comment>
<protein>
    <submittedName>
        <fullName evidence="2">DUF2442 domain-containing protein</fullName>
    </submittedName>
</protein>
<dbReference type="RefSeq" id="WP_271428307.1">
    <property type="nucleotide sequence ID" value="NZ_JAQIPB010000004.1"/>
</dbReference>
<gene>
    <name evidence="2" type="ORF">PGB34_11875</name>
</gene>
<dbReference type="Proteomes" id="UP001212602">
    <property type="component" value="Unassembled WGS sequence"/>
</dbReference>
<evidence type="ECO:0000313" key="2">
    <source>
        <dbReference type="EMBL" id="MDA7417061.1"/>
    </source>
</evidence>
<sequence length="182" mass="18891">MALLPSGAAGDGVVVKRSGVYLPGYGMGFIDDDGIAEGGVNMATRISRDDYEQALARGREALEQPHAVSARYVARMLELVYSNGLVLRIDPKGVPALKGVSRAALAQPYVTPGGDGLVFGEGDEAASVGIPGLVARLIPIDIARRTVAAARGRVRSPHKAEAARRNGAKGGRPPKTRAVIPG</sequence>
<name>A0AAE3N8I0_9BURK</name>
<reference evidence="2" key="1">
    <citation type="submission" date="2023-01" db="EMBL/GenBank/DDBJ databases">
        <title>Xenophilus mangrovi sp. nov., isolated from soil of Mangrove nature reserve.</title>
        <authorList>
            <person name="Xu S."/>
            <person name="Liu Z."/>
            <person name="Xu Y."/>
        </authorList>
    </citation>
    <scope>NUCLEOTIDE SEQUENCE</scope>
    <source>
        <strain evidence="2">YW8</strain>
    </source>
</reference>
<keyword evidence="3" id="KW-1185">Reference proteome</keyword>
<feature type="region of interest" description="Disordered" evidence="1">
    <location>
        <begin position="153"/>
        <end position="182"/>
    </location>
</feature>
<dbReference type="EMBL" id="JAQIPB010000004">
    <property type="protein sequence ID" value="MDA7417061.1"/>
    <property type="molecule type" value="Genomic_DNA"/>
</dbReference>
<dbReference type="AlphaFoldDB" id="A0AAE3N8I0"/>
<proteinExistence type="predicted"/>